<dbReference type="EMBL" id="GG745382">
    <property type="protein sequence ID" value="KNE72628.1"/>
    <property type="molecule type" value="Genomic_DNA"/>
</dbReference>
<reference evidence="3" key="2">
    <citation type="submission" date="2009-11" db="EMBL/GenBank/DDBJ databases">
        <title>The Genome Sequence of Allomyces macrogynus strain ATCC 38327.</title>
        <authorList>
            <consortium name="The Broad Institute Genome Sequencing Platform"/>
            <person name="Russ C."/>
            <person name="Cuomo C."/>
            <person name="Shea T."/>
            <person name="Young S.K."/>
            <person name="Zeng Q."/>
            <person name="Koehrsen M."/>
            <person name="Haas B."/>
            <person name="Borodovsky M."/>
            <person name="Guigo R."/>
            <person name="Alvarado L."/>
            <person name="Berlin A."/>
            <person name="Borenstein D."/>
            <person name="Chen Z."/>
            <person name="Engels R."/>
            <person name="Freedman E."/>
            <person name="Gellesch M."/>
            <person name="Goldberg J."/>
            <person name="Griggs A."/>
            <person name="Gujja S."/>
            <person name="Heiman D."/>
            <person name="Hepburn T."/>
            <person name="Howarth C."/>
            <person name="Jen D."/>
            <person name="Larson L."/>
            <person name="Lewis B."/>
            <person name="Mehta T."/>
            <person name="Park D."/>
            <person name="Pearson M."/>
            <person name="Roberts A."/>
            <person name="Saif S."/>
            <person name="Shenoy N."/>
            <person name="Sisk P."/>
            <person name="Stolte C."/>
            <person name="Sykes S."/>
            <person name="Walk T."/>
            <person name="White J."/>
            <person name="Yandava C."/>
            <person name="Burger G."/>
            <person name="Gray M.W."/>
            <person name="Holland P.W.H."/>
            <person name="King N."/>
            <person name="Lang F.B.F."/>
            <person name="Roger A.J."/>
            <person name="Ruiz-Trillo I."/>
            <person name="Lander E."/>
            <person name="Nusbaum C."/>
        </authorList>
    </citation>
    <scope>NUCLEOTIDE SEQUENCE [LARGE SCALE GENOMIC DNA]</scope>
    <source>
        <strain evidence="3">ATCC 38327</strain>
    </source>
</reference>
<organism evidence="2 3">
    <name type="scientific">Allomyces macrogynus (strain ATCC 38327)</name>
    <name type="common">Allomyces javanicus var. macrogynus</name>
    <dbReference type="NCBI Taxonomy" id="578462"/>
    <lineage>
        <taxon>Eukaryota</taxon>
        <taxon>Fungi</taxon>
        <taxon>Fungi incertae sedis</taxon>
        <taxon>Blastocladiomycota</taxon>
        <taxon>Blastocladiomycetes</taxon>
        <taxon>Blastocladiales</taxon>
        <taxon>Blastocladiaceae</taxon>
        <taxon>Allomyces</taxon>
    </lineage>
</organism>
<evidence type="ECO:0000313" key="2">
    <source>
        <dbReference type="EMBL" id="KNE72628.1"/>
    </source>
</evidence>
<reference evidence="2 3" key="1">
    <citation type="submission" date="2009-11" db="EMBL/GenBank/DDBJ databases">
        <title>Annotation of Allomyces macrogynus ATCC 38327.</title>
        <authorList>
            <consortium name="The Broad Institute Genome Sequencing Platform"/>
            <person name="Russ C."/>
            <person name="Cuomo C."/>
            <person name="Burger G."/>
            <person name="Gray M.W."/>
            <person name="Holland P.W.H."/>
            <person name="King N."/>
            <person name="Lang F.B.F."/>
            <person name="Roger A.J."/>
            <person name="Ruiz-Trillo I."/>
            <person name="Young S.K."/>
            <person name="Zeng Q."/>
            <person name="Gargeya S."/>
            <person name="Fitzgerald M."/>
            <person name="Haas B."/>
            <person name="Abouelleil A."/>
            <person name="Alvarado L."/>
            <person name="Arachchi H.M."/>
            <person name="Berlin A."/>
            <person name="Chapman S.B."/>
            <person name="Gearin G."/>
            <person name="Goldberg J."/>
            <person name="Griggs A."/>
            <person name="Gujja S."/>
            <person name="Hansen M."/>
            <person name="Heiman D."/>
            <person name="Howarth C."/>
            <person name="Larimer J."/>
            <person name="Lui A."/>
            <person name="MacDonald P.J.P."/>
            <person name="McCowen C."/>
            <person name="Montmayeur A."/>
            <person name="Murphy C."/>
            <person name="Neiman D."/>
            <person name="Pearson M."/>
            <person name="Priest M."/>
            <person name="Roberts A."/>
            <person name="Saif S."/>
            <person name="Shea T."/>
            <person name="Sisk P."/>
            <person name="Stolte C."/>
            <person name="Sykes S."/>
            <person name="Wortman J."/>
            <person name="Nusbaum C."/>
            <person name="Birren B."/>
        </authorList>
    </citation>
    <scope>NUCLEOTIDE SEQUENCE [LARGE SCALE GENOMIC DNA]</scope>
    <source>
        <strain evidence="2 3">ATCC 38327</strain>
    </source>
</reference>
<proteinExistence type="predicted"/>
<protein>
    <submittedName>
        <fullName evidence="2">Uncharacterized protein</fullName>
    </submittedName>
</protein>
<evidence type="ECO:0000256" key="1">
    <source>
        <dbReference type="SAM" id="MobiDB-lite"/>
    </source>
</evidence>
<feature type="compositionally biased region" description="Pro residues" evidence="1">
    <location>
        <begin position="149"/>
        <end position="158"/>
    </location>
</feature>
<evidence type="ECO:0000313" key="3">
    <source>
        <dbReference type="Proteomes" id="UP000054350"/>
    </source>
</evidence>
<feature type="region of interest" description="Disordered" evidence="1">
    <location>
        <begin position="56"/>
        <end position="202"/>
    </location>
</feature>
<keyword evidence="3" id="KW-1185">Reference proteome</keyword>
<feature type="compositionally biased region" description="Basic and acidic residues" evidence="1">
    <location>
        <begin position="63"/>
        <end position="81"/>
    </location>
</feature>
<dbReference type="AlphaFoldDB" id="A0A0L0TCN0"/>
<dbReference type="Proteomes" id="UP000054350">
    <property type="component" value="Unassembled WGS sequence"/>
</dbReference>
<name>A0A0L0TCN0_ALLM3</name>
<accession>A0A0L0TCN0</accession>
<dbReference type="VEuPathDB" id="FungiDB:AMAG_16392"/>
<gene>
    <name evidence="2" type="ORF">AMAG_16392</name>
</gene>
<sequence length="202" mass="21368">MRAVAAEEEAPVRPIFAALRDDRLRARANANAGPLPVESQHPHDVLRRAMMLRFVAANPPDSPDVRERERTRSWSAEKDQEWDAPPSLGNGTTGSLPTLRPTAASGPAANLRSGLRRAATAAPENDDQDASGPGLGAVRTLFPTGARRVPPPPPPPRDPAALGEIRPNADGTFDPRSLLKRASRASAPGGMQSGPATPARPQ</sequence>